<feature type="binding site" evidence="7">
    <location>
        <position position="156"/>
    </location>
    <ligand>
        <name>glyoxylate</name>
        <dbReference type="ChEBI" id="CHEBI:36655"/>
    </ligand>
</feature>
<dbReference type="RefSeq" id="WP_154766460.1">
    <property type="nucleotide sequence ID" value="NZ_WLYK01000001.1"/>
</dbReference>
<dbReference type="EMBL" id="WLYK01000001">
    <property type="protein sequence ID" value="MTD12385.1"/>
    <property type="molecule type" value="Genomic_DNA"/>
</dbReference>
<feature type="binding site" evidence="7">
    <location>
        <position position="101"/>
    </location>
    <ligand>
        <name>FMN</name>
        <dbReference type="ChEBI" id="CHEBI:58210"/>
    </ligand>
</feature>
<feature type="binding site" evidence="7">
    <location>
        <position position="150"/>
    </location>
    <ligand>
        <name>FMN</name>
        <dbReference type="ChEBI" id="CHEBI:58210"/>
    </ligand>
</feature>
<dbReference type="Gene3D" id="3.20.20.70">
    <property type="entry name" value="Aldolase class I"/>
    <property type="match status" value="1"/>
</dbReference>
<proteinExistence type="inferred from homology"/>
<feature type="binding site" evidence="7">
    <location>
        <position position="233"/>
    </location>
    <ligand>
        <name>FMN</name>
        <dbReference type="ChEBI" id="CHEBI:58210"/>
    </ligand>
</feature>
<accession>A0A7K1FE55</accession>
<feature type="binding site" evidence="7">
    <location>
        <position position="238"/>
    </location>
    <ligand>
        <name>glyoxylate</name>
        <dbReference type="ChEBI" id="CHEBI:36655"/>
    </ligand>
</feature>
<feature type="binding site" evidence="7">
    <location>
        <position position="211"/>
    </location>
    <ligand>
        <name>FMN</name>
        <dbReference type="ChEBI" id="CHEBI:58210"/>
    </ligand>
</feature>
<comment type="cofactor">
    <cofactor evidence="1">
        <name>FMN</name>
        <dbReference type="ChEBI" id="CHEBI:58210"/>
    </cofactor>
</comment>
<dbReference type="GO" id="GO:0016491">
    <property type="term" value="F:oxidoreductase activity"/>
    <property type="evidence" value="ECO:0007669"/>
    <property type="project" value="UniProtKB-KW"/>
</dbReference>
<keyword evidence="10" id="KW-1185">Reference proteome</keyword>
<protein>
    <submittedName>
        <fullName evidence="9">Alpha-hydroxy-acid oxidizing protein</fullName>
    </submittedName>
</protein>
<evidence type="ECO:0000256" key="6">
    <source>
        <dbReference type="PIRSR" id="PIRSR000138-1"/>
    </source>
</evidence>
<evidence type="ECO:0000256" key="3">
    <source>
        <dbReference type="ARBA" id="ARBA00022643"/>
    </source>
</evidence>
<evidence type="ECO:0000259" key="8">
    <source>
        <dbReference type="PROSITE" id="PS51349"/>
    </source>
</evidence>
<name>A0A7K1FE55_9ACTN</name>
<keyword evidence="2 7" id="KW-0285">Flavoprotein</keyword>
<dbReference type="CDD" id="cd02809">
    <property type="entry name" value="alpha_hydroxyacid_oxid_FMN"/>
    <property type="match status" value="1"/>
</dbReference>
<sequence length="336" mass="34504">MDLAMLLRSATELLPADVLHYLQATAGPDSDADEKAWQSVALVPRVLQGVDPVDTRTSLAGRSWATPIHVSATAAHGLYHPEAEVATARAARKAGALFCYSSSATLEVTAFAAAAGGPFWAQVYVMTDRGRTRDYLARCVAGGAEALVLTVDNPGRIGDPPFRTVTSGFDVRPGNYPGWDWPTMSAHITAALTPASIGELATESGLPVWVKGVLDPRDAAAAVDAGATGIIVSNHGRRQLAGVVTVAVVLPGIVDAVGGEVPVLVDGGIRSGTDVLRALTLGATGVGIGRPALWALAVGGPTGVTTLLDDLTADLRRGMAGLGAGTIDGIRDHRSP</sequence>
<feature type="binding site" evidence="7">
    <location>
        <position position="235"/>
    </location>
    <ligand>
        <name>glyoxylate</name>
        <dbReference type="ChEBI" id="CHEBI:36655"/>
    </ligand>
</feature>
<dbReference type="PIRSF" id="PIRSF000138">
    <property type="entry name" value="Al-hdrx_acd_dh"/>
    <property type="match status" value="1"/>
</dbReference>
<evidence type="ECO:0000313" key="9">
    <source>
        <dbReference type="EMBL" id="MTD12385.1"/>
    </source>
</evidence>
<dbReference type="InterPro" id="IPR037396">
    <property type="entry name" value="FMN_HAD"/>
</dbReference>
<reference evidence="9 10" key="1">
    <citation type="submission" date="2019-11" db="EMBL/GenBank/DDBJ databases">
        <authorList>
            <person name="Jiang L.-Q."/>
        </authorList>
    </citation>
    <scope>NUCLEOTIDE SEQUENCE [LARGE SCALE GENOMIC DNA]</scope>
    <source>
        <strain evidence="9 10">YIM 132087</strain>
    </source>
</reference>
<dbReference type="Pfam" id="PF01070">
    <property type="entry name" value="FMN_dh"/>
    <property type="match status" value="1"/>
</dbReference>
<feature type="binding site" evidence="7">
    <location>
        <begin position="72"/>
        <end position="74"/>
    </location>
    <ligand>
        <name>FMN</name>
        <dbReference type="ChEBI" id="CHEBI:58210"/>
    </ligand>
</feature>
<feature type="domain" description="FMN hydroxy acid dehydrogenase" evidence="8">
    <location>
        <begin position="1"/>
        <end position="336"/>
    </location>
</feature>
<keyword evidence="4" id="KW-0560">Oxidoreductase</keyword>
<dbReference type="InterPro" id="IPR013785">
    <property type="entry name" value="Aldolase_TIM"/>
</dbReference>
<feature type="active site" description="Proton acceptor" evidence="6">
    <location>
        <position position="235"/>
    </location>
</feature>
<evidence type="ECO:0000256" key="7">
    <source>
        <dbReference type="PIRSR" id="PIRSR000138-2"/>
    </source>
</evidence>
<evidence type="ECO:0000256" key="1">
    <source>
        <dbReference type="ARBA" id="ARBA00001917"/>
    </source>
</evidence>
<gene>
    <name evidence="9" type="ORF">GIS00_00315</name>
</gene>
<dbReference type="Proteomes" id="UP000460221">
    <property type="component" value="Unassembled WGS sequence"/>
</dbReference>
<feature type="binding site" evidence="7">
    <location>
        <begin position="266"/>
        <end position="270"/>
    </location>
    <ligand>
        <name>FMN</name>
        <dbReference type="ChEBI" id="CHEBI:58210"/>
    </ligand>
</feature>
<feature type="binding site" evidence="7">
    <location>
        <position position="21"/>
    </location>
    <ligand>
        <name>glyoxylate</name>
        <dbReference type="ChEBI" id="CHEBI:36655"/>
    </ligand>
</feature>
<feature type="binding site" evidence="7">
    <location>
        <position position="122"/>
    </location>
    <ligand>
        <name>FMN</name>
        <dbReference type="ChEBI" id="CHEBI:58210"/>
    </ligand>
</feature>
<dbReference type="SUPFAM" id="SSF51395">
    <property type="entry name" value="FMN-linked oxidoreductases"/>
    <property type="match status" value="1"/>
</dbReference>
<comment type="similarity">
    <text evidence="5">Belongs to the FMN-dependent alpha-hydroxy acid dehydrogenase family.</text>
</comment>
<dbReference type="InterPro" id="IPR000262">
    <property type="entry name" value="FMN-dep_DH"/>
</dbReference>
<evidence type="ECO:0000256" key="5">
    <source>
        <dbReference type="ARBA" id="ARBA00024042"/>
    </source>
</evidence>
<feature type="binding site" evidence="7">
    <location>
        <begin position="289"/>
        <end position="290"/>
    </location>
    <ligand>
        <name>FMN</name>
        <dbReference type="ChEBI" id="CHEBI:58210"/>
    </ligand>
</feature>
<dbReference type="InterPro" id="IPR012133">
    <property type="entry name" value="Alpha-hydoxy_acid_DH_FMN"/>
</dbReference>
<evidence type="ECO:0000313" key="10">
    <source>
        <dbReference type="Proteomes" id="UP000460221"/>
    </source>
</evidence>
<keyword evidence="3 7" id="KW-0288">FMN</keyword>
<dbReference type="PANTHER" id="PTHR10578">
    <property type="entry name" value="S -2-HYDROXY-ACID OXIDASE-RELATED"/>
    <property type="match status" value="1"/>
</dbReference>
<dbReference type="AlphaFoldDB" id="A0A7K1FE55"/>
<dbReference type="GO" id="GO:0010181">
    <property type="term" value="F:FMN binding"/>
    <property type="evidence" value="ECO:0007669"/>
    <property type="project" value="InterPro"/>
</dbReference>
<comment type="caution">
    <text evidence="9">The sequence shown here is derived from an EMBL/GenBank/DDBJ whole genome shotgun (WGS) entry which is preliminary data.</text>
</comment>
<dbReference type="PROSITE" id="PS51349">
    <property type="entry name" value="FMN_HYDROXY_ACID_DH_2"/>
    <property type="match status" value="1"/>
</dbReference>
<evidence type="ECO:0000256" key="2">
    <source>
        <dbReference type="ARBA" id="ARBA00022630"/>
    </source>
</evidence>
<organism evidence="9 10">
    <name type="scientific">Nakamurella alba</name>
    <dbReference type="NCBI Taxonomy" id="2665158"/>
    <lineage>
        <taxon>Bacteria</taxon>
        <taxon>Bacillati</taxon>
        <taxon>Actinomycetota</taxon>
        <taxon>Actinomycetes</taxon>
        <taxon>Nakamurellales</taxon>
        <taxon>Nakamurellaceae</taxon>
        <taxon>Nakamurella</taxon>
    </lineage>
</organism>
<feature type="binding site" evidence="7">
    <location>
        <position position="124"/>
    </location>
    <ligand>
        <name>glyoxylate</name>
        <dbReference type="ChEBI" id="CHEBI:36655"/>
    </ligand>
</feature>
<evidence type="ECO:0000256" key="4">
    <source>
        <dbReference type="ARBA" id="ARBA00023002"/>
    </source>
</evidence>
<dbReference type="PANTHER" id="PTHR10578:SF107">
    <property type="entry name" value="2-HYDROXYACID OXIDASE 1"/>
    <property type="match status" value="1"/>
</dbReference>